<evidence type="ECO:0000256" key="3">
    <source>
        <dbReference type="ARBA" id="ARBA00022452"/>
    </source>
</evidence>
<evidence type="ECO:0000313" key="11">
    <source>
        <dbReference type="EMBL" id="SMF60108.1"/>
    </source>
</evidence>
<dbReference type="InterPro" id="IPR000531">
    <property type="entry name" value="Beta-barrel_TonB"/>
</dbReference>
<dbReference type="GO" id="GO:0015344">
    <property type="term" value="F:siderophore uptake transmembrane transporter activity"/>
    <property type="evidence" value="ECO:0007669"/>
    <property type="project" value="TreeGrafter"/>
</dbReference>
<evidence type="ECO:0000259" key="9">
    <source>
        <dbReference type="Pfam" id="PF00593"/>
    </source>
</evidence>
<dbReference type="InterPro" id="IPR036942">
    <property type="entry name" value="Beta-barrel_TonB_sf"/>
</dbReference>
<dbReference type="PANTHER" id="PTHR30069">
    <property type="entry name" value="TONB-DEPENDENT OUTER MEMBRANE RECEPTOR"/>
    <property type="match status" value="1"/>
</dbReference>
<protein>
    <submittedName>
        <fullName evidence="11">TonB dependent receptor</fullName>
    </submittedName>
</protein>
<reference evidence="12" key="1">
    <citation type="submission" date="2017-04" db="EMBL/GenBank/DDBJ databases">
        <authorList>
            <person name="Varghese N."/>
            <person name="Submissions S."/>
        </authorList>
    </citation>
    <scope>NUCLEOTIDE SEQUENCE [LARGE SCALE GENOMIC DNA]</scope>
    <source>
        <strain evidence="12">RKEM611</strain>
    </source>
</reference>
<dbReference type="Gene3D" id="2.40.170.20">
    <property type="entry name" value="TonB-dependent receptor, beta-barrel domain"/>
    <property type="match status" value="1"/>
</dbReference>
<keyword evidence="2" id="KW-0813">Transport</keyword>
<dbReference type="Pfam" id="PF00593">
    <property type="entry name" value="TonB_dep_Rec_b-barrel"/>
    <property type="match status" value="1"/>
</dbReference>
<accession>A0A1Y6CK42</accession>
<name>A0A1Y6CK42_9BACT</name>
<dbReference type="GO" id="GO:0044718">
    <property type="term" value="P:siderophore transmembrane transport"/>
    <property type="evidence" value="ECO:0007669"/>
    <property type="project" value="TreeGrafter"/>
</dbReference>
<keyword evidence="7" id="KW-0998">Cell outer membrane</keyword>
<keyword evidence="11" id="KW-0675">Receptor</keyword>
<evidence type="ECO:0000256" key="7">
    <source>
        <dbReference type="ARBA" id="ARBA00023237"/>
    </source>
</evidence>
<evidence type="ECO:0000313" key="12">
    <source>
        <dbReference type="Proteomes" id="UP000192907"/>
    </source>
</evidence>
<dbReference type="EMBL" id="FWZT01000020">
    <property type="protein sequence ID" value="SMF60108.1"/>
    <property type="molecule type" value="Genomic_DNA"/>
</dbReference>
<dbReference type="Proteomes" id="UP000192907">
    <property type="component" value="Unassembled WGS sequence"/>
</dbReference>
<evidence type="ECO:0000256" key="1">
    <source>
        <dbReference type="ARBA" id="ARBA00004571"/>
    </source>
</evidence>
<evidence type="ECO:0000256" key="5">
    <source>
        <dbReference type="ARBA" id="ARBA00023077"/>
    </source>
</evidence>
<dbReference type="STRING" id="1513793.SAMN06296036_12093"/>
<keyword evidence="6 8" id="KW-0472">Membrane</keyword>
<keyword evidence="3" id="KW-1134">Transmembrane beta strand</keyword>
<dbReference type="RefSeq" id="WP_132322829.1">
    <property type="nucleotide sequence ID" value="NZ_FWZT01000020.1"/>
</dbReference>
<dbReference type="InterPro" id="IPR012910">
    <property type="entry name" value="Plug_dom"/>
</dbReference>
<proteinExistence type="inferred from homology"/>
<feature type="domain" description="TonB-dependent receptor plug" evidence="10">
    <location>
        <begin position="54"/>
        <end position="160"/>
    </location>
</feature>
<evidence type="ECO:0000256" key="6">
    <source>
        <dbReference type="ARBA" id="ARBA00023136"/>
    </source>
</evidence>
<keyword evidence="12" id="KW-1185">Reference proteome</keyword>
<sequence>MNKFLALFSLIFCPPLIANPKNDEEHKRDFPKDEPLEVIEVVSDRIEPLTKELKEDATAKTEVLSGDGLRKFGAQTLADAIRQAIGVDTQMFCANCGAKRISINGLRGEHTTILVDGFPMHSTVSSFYGIDAVPMIGIEKIEVHRGAGASLEVAESIGGAINLISQEPVRDSISFDFEQGSAGSRQTSILGSAVWQSGHLMLTVFDGFSPHWDIDDNHVAESPQRSTRAVSGQFKVDLGSHSRLSGRVSQSSLETIGGNTEGFKPNAYSPIQAETTDFDAGDVRLDYIGDIHRITELIEVKRSERALRWDLSLSNEASLAVMASQTTQNQDGIYSHAFDYNNEDKIDFASMTYRHLVGDHLLSLGVDYKDQRMTSFSQALYVDRSPPLSADNFVFYSRGVYLMDEWQVNSDVMINLALRTDQLDVRWRELGEELSEQVVAPRMLALVDHTEHISSRLAIGLGYRPPLTLFESEHGNSHDGFVVDIDEIERAESAVYAFSLNYPAWFSTWSAHYTKLKNMSYGIDRISQGLPILFVNADENFEIYAFDWFFGGKPSHDTEVQIGVERFLFSDSYAEKLPTAAIEFQASLDASLKHDWGQFDSQVTYVGPRNLARYGYDEHFNVYNTDVTSDQFGQVSEPKSTQVPGYVLAHLGYQLPLGSHFELKLRVTNLLDFTQTSWGDSPATWHWHETHAHFDNFHTWGPLQGREYVIGLRGSW</sequence>
<organism evidence="11 12">
    <name type="scientific">Pseudobacteriovorax antillogorgiicola</name>
    <dbReference type="NCBI Taxonomy" id="1513793"/>
    <lineage>
        <taxon>Bacteria</taxon>
        <taxon>Pseudomonadati</taxon>
        <taxon>Bdellovibrionota</taxon>
        <taxon>Oligoflexia</taxon>
        <taxon>Oligoflexales</taxon>
        <taxon>Pseudobacteriovoracaceae</taxon>
        <taxon>Pseudobacteriovorax</taxon>
    </lineage>
</organism>
<dbReference type="PANTHER" id="PTHR30069:SF57">
    <property type="entry name" value="TONB-DEPENDENT RECEPTOR"/>
    <property type="match status" value="1"/>
</dbReference>
<comment type="subcellular location">
    <subcellularLocation>
        <location evidence="1">Cell outer membrane</location>
        <topology evidence="1">Multi-pass membrane protein</topology>
    </subcellularLocation>
</comment>
<dbReference type="InterPro" id="IPR037066">
    <property type="entry name" value="Plug_dom_sf"/>
</dbReference>
<dbReference type="SUPFAM" id="SSF56935">
    <property type="entry name" value="Porins"/>
    <property type="match status" value="1"/>
</dbReference>
<keyword evidence="4" id="KW-0812">Transmembrane</keyword>
<feature type="domain" description="TonB-dependent receptor-like beta-barrel" evidence="9">
    <location>
        <begin position="263"/>
        <end position="670"/>
    </location>
</feature>
<comment type="similarity">
    <text evidence="8">Belongs to the TonB-dependent receptor family.</text>
</comment>
<dbReference type="Pfam" id="PF07715">
    <property type="entry name" value="Plug"/>
    <property type="match status" value="1"/>
</dbReference>
<keyword evidence="5 8" id="KW-0798">TonB box</keyword>
<dbReference type="Gene3D" id="2.170.130.10">
    <property type="entry name" value="TonB-dependent receptor, plug domain"/>
    <property type="match status" value="1"/>
</dbReference>
<evidence type="ECO:0000259" key="10">
    <source>
        <dbReference type="Pfam" id="PF07715"/>
    </source>
</evidence>
<evidence type="ECO:0000256" key="8">
    <source>
        <dbReference type="RuleBase" id="RU003357"/>
    </source>
</evidence>
<dbReference type="AlphaFoldDB" id="A0A1Y6CK42"/>
<evidence type="ECO:0000256" key="2">
    <source>
        <dbReference type="ARBA" id="ARBA00022448"/>
    </source>
</evidence>
<gene>
    <name evidence="11" type="ORF">SAMN06296036_12093</name>
</gene>
<dbReference type="OrthoDB" id="9760333at2"/>
<evidence type="ECO:0000256" key="4">
    <source>
        <dbReference type="ARBA" id="ARBA00022692"/>
    </source>
</evidence>
<dbReference type="InterPro" id="IPR039426">
    <property type="entry name" value="TonB-dep_rcpt-like"/>
</dbReference>
<dbReference type="GO" id="GO:0009279">
    <property type="term" value="C:cell outer membrane"/>
    <property type="evidence" value="ECO:0007669"/>
    <property type="project" value="UniProtKB-SubCell"/>
</dbReference>